<evidence type="ECO:0000256" key="1">
    <source>
        <dbReference type="SAM" id="MobiDB-lite"/>
    </source>
</evidence>
<dbReference type="EMBL" id="JAWWNJ010000124">
    <property type="protein sequence ID" value="KAK6988256.1"/>
    <property type="molecule type" value="Genomic_DNA"/>
</dbReference>
<protein>
    <recommendedName>
        <fullName evidence="4">C2H2-type domain-containing protein</fullName>
    </recommendedName>
</protein>
<evidence type="ECO:0000313" key="2">
    <source>
        <dbReference type="EMBL" id="KAK6988256.1"/>
    </source>
</evidence>
<sequence>MNHSIFALPSRNTIQPYRRQLQLVPSVSGLRFADISRNITTLSGSHPGREGEADVSPPEKCGHTLSLDELAADPRIDFMPETDEMGGLCLEHLSELETAAVTAVKAGKVHISHEVCVGAISHLYGTNYGAKPIYMGPTCKKGPWQDGVRLIEVIIAAWKRSPDGEAKHGPLMSISTDGDHKRRLALFILCMQNEILPGNPLYPFVRNLLGLNLRVGRNNITHDGDPKHIFKRNRSLLSSKEGVVVKNNVSEAIKLLLCIVEISKLDPENFDPTEAAEFEALCLLGEAYDALLQPFINVNPPRRNMIRKRHVDHLRPSHFKRELRASSCDLWWTAAVKAAESILTKYGVQMAMSFSERFRRKDTDLSRPLGGKYPAISGGTDRSLADLDGHSNEEELIDPKTINFANLLGGVDIDAMIRSEKEADETFAAIPRSLFAEIDTACNLAHKKSILRTFFAMTPDTRTSHDRLQRVRGFTIGGKSWDRDLESGENISAATHFQLGNLFTTLLSHNGTHLGLAVVKSTLIKCTAAGSKPTSLSAIPRTELHLPSTSYSISGQVLSLIPPVPSDNSDPHVQWAWDGGFIAFCLNKKKNSGEETTHRRNLQITTSSRLIDCNITDQALEISALDLPGTRESTWSFRNSDLVAAWNTLWSMLLNDTSLHEKFPVFTAVLEGKFPYQSHAVIYASPIANTTIEESIQNRNACRLCGKAVKGPDRQQHVGEHILKASRGVSEASVRVPQVSTSYPCGTCGGTCSISIKNKKADSDCPSAYPFLITTAKKFLPTRPCTNVPVLCAMQNCKQIHWKYNFRQHMEERHPGWEDLISDDFVEEIRISSQEQLGLRIPLQFVIQWPPSPPPSTSEPISTRPSTPTAQKRPASTVPLSPRRSFNDH</sequence>
<keyword evidence="3" id="KW-1185">Reference proteome</keyword>
<evidence type="ECO:0008006" key="4">
    <source>
        <dbReference type="Google" id="ProtNLM"/>
    </source>
</evidence>
<name>A0AAV9ZPK1_9AGAR</name>
<accession>A0AAV9ZPK1</accession>
<reference evidence="2 3" key="1">
    <citation type="journal article" date="2024" name="J Genomics">
        <title>Draft genome sequencing and assembly of Favolaschia claudopus CIRM-BRFM 2984 isolated from oak limbs.</title>
        <authorList>
            <person name="Navarro D."/>
            <person name="Drula E."/>
            <person name="Chaduli D."/>
            <person name="Cazenave R."/>
            <person name="Ahrendt S."/>
            <person name="Wang J."/>
            <person name="Lipzen A."/>
            <person name="Daum C."/>
            <person name="Barry K."/>
            <person name="Grigoriev I.V."/>
            <person name="Favel A."/>
            <person name="Rosso M.N."/>
            <person name="Martin F."/>
        </authorList>
    </citation>
    <scope>NUCLEOTIDE SEQUENCE [LARGE SCALE GENOMIC DNA]</scope>
    <source>
        <strain evidence="2 3">CIRM-BRFM 2984</strain>
    </source>
</reference>
<proteinExistence type="predicted"/>
<gene>
    <name evidence="2" type="ORF">R3P38DRAFT_3229124</name>
</gene>
<dbReference type="Proteomes" id="UP001362999">
    <property type="component" value="Unassembled WGS sequence"/>
</dbReference>
<organism evidence="2 3">
    <name type="scientific">Favolaschia claudopus</name>
    <dbReference type="NCBI Taxonomy" id="2862362"/>
    <lineage>
        <taxon>Eukaryota</taxon>
        <taxon>Fungi</taxon>
        <taxon>Dikarya</taxon>
        <taxon>Basidiomycota</taxon>
        <taxon>Agaricomycotina</taxon>
        <taxon>Agaricomycetes</taxon>
        <taxon>Agaricomycetidae</taxon>
        <taxon>Agaricales</taxon>
        <taxon>Marasmiineae</taxon>
        <taxon>Mycenaceae</taxon>
        <taxon>Favolaschia</taxon>
    </lineage>
</organism>
<dbReference type="AlphaFoldDB" id="A0AAV9ZPK1"/>
<evidence type="ECO:0000313" key="3">
    <source>
        <dbReference type="Proteomes" id="UP001362999"/>
    </source>
</evidence>
<feature type="compositionally biased region" description="Low complexity" evidence="1">
    <location>
        <begin position="858"/>
        <end position="869"/>
    </location>
</feature>
<comment type="caution">
    <text evidence="2">The sequence shown here is derived from an EMBL/GenBank/DDBJ whole genome shotgun (WGS) entry which is preliminary data.</text>
</comment>
<feature type="region of interest" description="Disordered" evidence="1">
    <location>
        <begin position="850"/>
        <end position="889"/>
    </location>
</feature>
<feature type="region of interest" description="Disordered" evidence="1">
    <location>
        <begin position="41"/>
        <end position="60"/>
    </location>
</feature>